<dbReference type="Proteomes" id="UP000355283">
    <property type="component" value="Unassembled WGS sequence"/>
</dbReference>
<name>A0A4D9DD23_9STRA</name>
<dbReference type="GO" id="GO:0005737">
    <property type="term" value="C:cytoplasm"/>
    <property type="evidence" value="ECO:0007669"/>
    <property type="project" value="TreeGrafter"/>
</dbReference>
<reference evidence="9 10" key="1">
    <citation type="submission" date="2019-01" db="EMBL/GenBank/DDBJ databases">
        <title>Nuclear Genome Assembly of the Microalgal Biofuel strain Nannochloropsis salina CCMP1776.</title>
        <authorList>
            <person name="Hovde B."/>
        </authorList>
    </citation>
    <scope>NUCLEOTIDE SEQUENCE [LARGE SCALE GENOMIC DNA]</scope>
    <source>
        <strain evidence="9 10">CCMP1776</strain>
    </source>
</reference>
<gene>
    <name evidence="9" type="ORF">NSK_000367</name>
</gene>
<dbReference type="GO" id="GO:0019948">
    <property type="term" value="F:SUMO activating enzyme activity"/>
    <property type="evidence" value="ECO:0007669"/>
    <property type="project" value="TreeGrafter"/>
</dbReference>
<dbReference type="InterPro" id="IPR045886">
    <property type="entry name" value="ThiF/MoeB/HesA"/>
</dbReference>
<dbReference type="Gene3D" id="3.40.50.720">
    <property type="entry name" value="NAD(P)-binding Rossmann-like Domain"/>
    <property type="match status" value="1"/>
</dbReference>
<sequence length="319" mass="34230">MQEARVLFCGLRALGAEICKNVILAGINVTLMDAETVKPEDLGAQFFLRPEHVGMNRAEACLPGVQAMNPLASVACHPSDPSAYPDSFFVDFDVIVGTDLTPAQMRRLDTLARQRGKEGGREGGGFLCAVTFGLHAWAFIDLGESFIGRMDEAPEGGRTEGKNGEGGGAKPLPPREFTLAYPSLSDALAVPWSALKSRFPVPRVFVMARLLGLYEERHSGPFPPNATEESVEVFVSESQLAMGANGLEAGFLSEEELRALARQSQSELSPVCAVVGGILGQEILKAISRKGEPALNVFLWDGATHEGRVIAVPPPKEKE</sequence>
<accession>A0A4D9DD23</accession>
<dbReference type="InterPro" id="IPR000594">
    <property type="entry name" value="ThiF_NAD_FAD-bd"/>
</dbReference>
<evidence type="ECO:0000256" key="3">
    <source>
        <dbReference type="ARBA" id="ARBA00005673"/>
    </source>
</evidence>
<dbReference type="OrthoDB" id="10252231at2759"/>
<dbReference type="EMBL" id="SDOX01000002">
    <property type="protein sequence ID" value="TFJ88013.1"/>
    <property type="molecule type" value="Genomic_DNA"/>
</dbReference>
<dbReference type="Pfam" id="PF00899">
    <property type="entry name" value="ThiF"/>
    <property type="match status" value="1"/>
</dbReference>
<dbReference type="InterPro" id="IPR035985">
    <property type="entry name" value="Ubiquitin-activating_enz"/>
</dbReference>
<dbReference type="GO" id="GO:0016925">
    <property type="term" value="P:protein sumoylation"/>
    <property type="evidence" value="ECO:0007669"/>
    <property type="project" value="TreeGrafter"/>
</dbReference>
<feature type="region of interest" description="Disordered" evidence="7">
    <location>
        <begin position="151"/>
        <end position="173"/>
    </location>
</feature>
<evidence type="ECO:0000256" key="4">
    <source>
        <dbReference type="ARBA" id="ARBA00022786"/>
    </source>
</evidence>
<evidence type="ECO:0000313" key="9">
    <source>
        <dbReference type="EMBL" id="TFJ88013.1"/>
    </source>
</evidence>
<feature type="domain" description="THIF-type NAD/FAD binding fold" evidence="8">
    <location>
        <begin position="2"/>
        <end position="309"/>
    </location>
</feature>
<comment type="similarity">
    <text evidence="3">Belongs to the ubiquitin-activating E1 family.</text>
</comment>
<evidence type="ECO:0000313" key="10">
    <source>
        <dbReference type="Proteomes" id="UP000355283"/>
    </source>
</evidence>
<feature type="compositionally biased region" description="Basic and acidic residues" evidence="7">
    <location>
        <begin position="151"/>
        <end position="163"/>
    </location>
</feature>
<dbReference type="PANTHER" id="PTHR10953">
    <property type="entry name" value="UBIQUITIN-ACTIVATING ENZYME E1"/>
    <property type="match status" value="1"/>
</dbReference>
<dbReference type="AlphaFoldDB" id="A0A4D9DD23"/>
<organism evidence="9 10">
    <name type="scientific">Nannochloropsis salina CCMP1776</name>
    <dbReference type="NCBI Taxonomy" id="1027361"/>
    <lineage>
        <taxon>Eukaryota</taxon>
        <taxon>Sar</taxon>
        <taxon>Stramenopiles</taxon>
        <taxon>Ochrophyta</taxon>
        <taxon>Eustigmatophyceae</taxon>
        <taxon>Eustigmatales</taxon>
        <taxon>Monodopsidaceae</taxon>
        <taxon>Microchloropsis</taxon>
        <taxon>Microchloropsis salina</taxon>
    </lineage>
</organism>
<evidence type="ECO:0000256" key="1">
    <source>
        <dbReference type="ARBA" id="ARBA00004123"/>
    </source>
</evidence>
<evidence type="ECO:0000256" key="5">
    <source>
        <dbReference type="ARBA" id="ARBA00023242"/>
    </source>
</evidence>
<comment type="subcellular location">
    <subcellularLocation>
        <location evidence="1">Nucleus</location>
    </subcellularLocation>
</comment>
<dbReference type="SUPFAM" id="SSF69572">
    <property type="entry name" value="Activating enzymes of the ubiquitin-like proteins"/>
    <property type="match status" value="1"/>
</dbReference>
<dbReference type="GO" id="GO:0031510">
    <property type="term" value="C:SUMO activating enzyme complex"/>
    <property type="evidence" value="ECO:0007669"/>
    <property type="project" value="TreeGrafter"/>
</dbReference>
<evidence type="ECO:0000256" key="2">
    <source>
        <dbReference type="ARBA" id="ARBA00004718"/>
    </source>
</evidence>
<evidence type="ECO:0000256" key="6">
    <source>
        <dbReference type="ARBA" id="ARBA00044354"/>
    </source>
</evidence>
<comment type="pathway">
    <text evidence="2">Protein modification; protein sumoylation.</text>
</comment>
<keyword evidence="4" id="KW-0833">Ubl conjugation pathway</keyword>
<dbReference type="PRINTS" id="PR01849">
    <property type="entry name" value="UBIQUITINACT"/>
</dbReference>
<evidence type="ECO:0000256" key="7">
    <source>
        <dbReference type="SAM" id="MobiDB-lite"/>
    </source>
</evidence>
<evidence type="ECO:0000259" key="8">
    <source>
        <dbReference type="Pfam" id="PF00899"/>
    </source>
</evidence>
<proteinExistence type="inferred from homology"/>
<keyword evidence="10" id="KW-1185">Reference proteome</keyword>
<comment type="caution">
    <text evidence="9">The sequence shown here is derived from an EMBL/GenBank/DDBJ whole genome shotgun (WGS) entry which is preliminary data.</text>
</comment>
<protein>
    <recommendedName>
        <fullName evidence="6">Ubiquitin-like 1-activating enzyme E1A</fullName>
    </recommendedName>
</protein>
<dbReference type="PANTHER" id="PTHR10953:SF162">
    <property type="entry name" value="SUMO-ACTIVATING ENZYME SUBUNIT 1"/>
    <property type="match status" value="1"/>
</dbReference>
<dbReference type="InterPro" id="IPR000011">
    <property type="entry name" value="UBQ/SUMO-activ_enz_E1-like"/>
</dbReference>
<keyword evidence="5" id="KW-0539">Nucleus</keyword>